<feature type="transmembrane region" description="Helical" evidence="6">
    <location>
        <begin position="963"/>
        <end position="985"/>
    </location>
</feature>
<dbReference type="SMART" id="SM00233">
    <property type="entry name" value="PH"/>
    <property type="match status" value="1"/>
</dbReference>
<dbReference type="PROSITE" id="PS51778">
    <property type="entry name" value="VAST"/>
    <property type="match status" value="1"/>
</dbReference>
<dbReference type="GO" id="GO:0140268">
    <property type="term" value="C:endoplasmic reticulum-plasma membrane contact site"/>
    <property type="evidence" value="ECO:0007669"/>
    <property type="project" value="TreeGrafter"/>
</dbReference>
<feature type="compositionally biased region" description="Low complexity" evidence="5">
    <location>
        <begin position="458"/>
        <end position="467"/>
    </location>
</feature>
<keyword evidence="4 6" id="KW-0472">Membrane</keyword>
<gene>
    <name evidence="9" type="ORF">G6F51_003155</name>
</gene>
<dbReference type="GO" id="GO:0120015">
    <property type="term" value="F:sterol transfer activity"/>
    <property type="evidence" value="ECO:0007669"/>
    <property type="project" value="TreeGrafter"/>
</dbReference>
<dbReference type="InterPro" id="IPR011993">
    <property type="entry name" value="PH-like_dom_sf"/>
</dbReference>
<evidence type="ECO:0000256" key="6">
    <source>
        <dbReference type="SAM" id="Phobius"/>
    </source>
</evidence>
<feature type="domain" description="VASt" evidence="8">
    <location>
        <begin position="759"/>
        <end position="932"/>
    </location>
</feature>
<dbReference type="GO" id="GO:0032366">
    <property type="term" value="P:intracellular sterol transport"/>
    <property type="evidence" value="ECO:0007669"/>
    <property type="project" value="TreeGrafter"/>
</dbReference>
<dbReference type="InterPro" id="IPR001849">
    <property type="entry name" value="PH_domain"/>
</dbReference>
<evidence type="ECO:0000259" key="8">
    <source>
        <dbReference type="PROSITE" id="PS51778"/>
    </source>
</evidence>
<comment type="caution">
    <text evidence="9">The sequence shown here is derived from an EMBL/GenBank/DDBJ whole genome shotgun (WGS) entry which is preliminary data.</text>
</comment>
<dbReference type="Gene3D" id="2.30.29.30">
    <property type="entry name" value="Pleckstrin-homology domain (PH domain)/Phosphotyrosine-binding domain (PTB)"/>
    <property type="match status" value="2"/>
</dbReference>
<dbReference type="SUPFAM" id="SSF103657">
    <property type="entry name" value="BAR/IMD domain-like"/>
    <property type="match status" value="1"/>
</dbReference>
<sequence>MANCLVSLPTHIFTLQDIVLDSPVWRTNMIHLEDQIDQYEKWLDGFIRYLKSYIESIIKCQQQASNLCKRTFLSGIDCALMDTNMANIIVNKFANTLQSTIAYKTQLVTELEEMLLNPLQKLYKQDLKLYKESRKQFEKALDKYETQLNRYFVLSKQKEASALREDAFQMHELRKYYVKQSGDHFIRLISFKTQLEHILVECFSNTINAYIEDIEESRRSFGTLKSKLSGWKQWLDESKSTCDYQLNQMKEKCGELTEAYIQQSTPHRSLKRYSISMQENSSDPLENGIKALGKQGYLNNRVARSSWTRRWFFLQSGWFGAMTIDKQKGYIMLCDRVRVSECTIKVITESDRRFCFEIICPKSSFYLQAETDEDMQEWLRAIECCIKKQEDDEEEKQDLQALLYPKDLMSFTKDHFVSVTSLSNNSLIPTTSTTASLLASIMLQKGQIKNGEPAPPKTSNNTSTSSLLSSWGMPWVNTSAEEESLGQQADTCLIWPAQLEIEVIRPELEHYTLDTRHRELRKLFANVPRDEIVLDAFKASYYGQKDDDPQFGYSGILYLTQKSLWFYSCTLMTQLHLCMIPLEKIQTIKIEKTVNGTWLLLDSMLFGLWCCSTSSDIVLERLKVASSQKTQDIQSLYDTLRNISTIKMNNHVTTSSALYPSVTPLTIQIQQPLPVMKQTSSSSTSNSMDHDEGIDTDSAAHVALKAAYNNSSSQSKSTSSKLKMTTTTIIDKKEEEEEEWPKDLPQPKEQVQCECKDHLDKKEAEIVLNMSAKKLFTLLFSEESTVWSQLNKAKEFGEPTMTEWINKEDDDDVIRERTMTYMMPVTNPMVKAKETQVVETQQVLSEQDRLSYVVLVTTKTPNLPYADTFLPSIKYCITYISPSKSKIQCSMGIKWLRSVLVKSMIKSAAMKGMAETINSLLPILQQIQQPQGIKRQKREQVIELTQKDRTGGRGRKETMMMTWSKLTMINLLLVFICFLLTFYQFRIQYKYQALINHPIHWKGIYLRDLENVTESQIVLGGHVNPMTYELFQQDRLNVIDWKYKWNTREHKKVANINY</sequence>
<proteinExistence type="predicted"/>
<dbReference type="InterPro" id="IPR031968">
    <property type="entry name" value="VASt"/>
</dbReference>
<evidence type="ECO:0000256" key="4">
    <source>
        <dbReference type="ARBA" id="ARBA00023136"/>
    </source>
</evidence>
<dbReference type="GO" id="GO:0032934">
    <property type="term" value="F:sterol binding"/>
    <property type="evidence" value="ECO:0007669"/>
    <property type="project" value="TreeGrafter"/>
</dbReference>
<dbReference type="SUPFAM" id="SSF50729">
    <property type="entry name" value="PH domain-like"/>
    <property type="match status" value="1"/>
</dbReference>
<dbReference type="InterPro" id="IPR027267">
    <property type="entry name" value="AH/BAR_dom_sf"/>
</dbReference>
<evidence type="ECO:0000313" key="9">
    <source>
        <dbReference type="EMBL" id="KAG1549269.1"/>
    </source>
</evidence>
<organism evidence="9 10">
    <name type="scientific">Rhizopus oryzae</name>
    <name type="common">Mucormycosis agent</name>
    <name type="synonym">Rhizopus arrhizus var. delemar</name>
    <dbReference type="NCBI Taxonomy" id="64495"/>
    <lineage>
        <taxon>Eukaryota</taxon>
        <taxon>Fungi</taxon>
        <taxon>Fungi incertae sedis</taxon>
        <taxon>Mucoromycota</taxon>
        <taxon>Mucoromycotina</taxon>
        <taxon>Mucoromycetes</taxon>
        <taxon>Mucorales</taxon>
        <taxon>Mucorineae</taxon>
        <taxon>Rhizopodaceae</taxon>
        <taxon>Rhizopus</taxon>
    </lineage>
</organism>
<dbReference type="CDD" id="cd13250">
    <property type="entry name" value="PH_ACAP"/>
    <property type="match status" value="1"/>
</dbReference>
<dbReference type="Pfam" id="PF16746">
    <property type="entry name" value="BAR_3"/>
    <property type="match status" value="1"/>
</dbReference>
<evidence type="ECO:0000313" key="10">
    <source>
        <dbReference type="Proteomes" id="UP000717996"/>
    </source>
</evidence>
<keyword evidence="2 6" id="KW-0812">Transmembrane</keyword>
<dbReference type="OrthoDB" id="10070851at2759"/>
<dbReference type="Pfam" id="PF00169">
    <property type="entry name" value="PH"/>
    <property type="match status" value="1"/>
</dbReference>
<dbReference type="InterPro" id="IPR051482">
    <property type="entry name" value="Cholesterol_transport"/>
</dbReference>
<evidence type="ECO:0000256" key="2">
    <source>
        <dbReference type="ARBA" id="ARBA00022692"/>
    </source>
</evidence>
<feature type="domain" description="PH" evidence="7">
    <location>
        <begin position="291"/>
        <end position="387"/>
    </location>
</feature>
<dbReference type="PROSITE" id="PS50003">
    <property type="entry name" value="PH_DOMAIN"/>
    <property type="match status" value="1"/>
</dbReference>
<name>A0A9P6YI97_RHIOR</name>
<evidence type="ECO:0000259" key="7">
    <source>
        <dbReference type="PROSITE" id="PS50003"/>
    </source>
</evidence>
<dbReference type="AlphaFoldDB" id="A0A9P6YI97"/>
<dbReference type="GO" id="GO:0005886">
    <property type="term" value="C:plasma membrane"/>
    <property type="evidence" value="ECO:0007669"/>
    <property type="project" value="TreeGrafter"/>
</dbReference>
<evidence type="ECO:0000256" key="1">
    <source>
        <dbReference type="ARBA" id="ARBA00004370"/>
    </source>
</evidence>
<dbReference type="PANTHER" id="PTHR23319:SF4">
    <property type="entry name" value="GRAM DOMAIN CONTAINING 1B, ISOFORM E"/>
    <property type="match status" value="1"/>
</dbReference>
<dbReference type="InterPro" id="IPR004148">
    <property type="entry name" value="BAR_dom"/>
</dbReference>
<comment type="subcellular location">
    <subcellularLocation>
        <location evidence="1">Membrane</location>
    </subcellularLocation>
</comment>
<feature type="region of interest" description="Disordered" evidence="5">
    <location>
        <begin position="448"/>
        <end position="467"/>
    </location>
</feature>
<keyword evidence="3 6" id="KW-1133">Transmembrane helix</keyword>
<dbReference type="Pfam" id="PF16016">
    <property type="entry name" value="VASt"/>
    <property type="match status" value="1"/>
</dbReference>
<dbReference type="PANTHER" id="PTHR23319">
    <property type="entry name" value="GRAM DOMAIN CONTAINING 1B, ISOFORM E"/>
    <property type="match status" value="1"/>
</dbReference>
<dbReference type="GO" id="GO:0005789">
    <property type="term" value="C:endoplasmic reticulum membrane"/>
    <property type="evidence" value="ECO:0007669"/>
    <property type="project" value="TreeGrafter"/>
</dbReference>
<dbReference type="Proteomes" id="UP000717996">
    <property type="component" value="Unassembled WGS sequence"/>
</dbReference>
<evidence type="ECO:0000256" key="3">
    <source>
        <dbReference type="ARBA" id="ARBA00022989"/>
    </source>
</evidence>
<dbReference type="Gene3D" id="1.20.1270.60">
    <property type="entry name" value="Arfaptin homology (AH) domain/BAR domain"/>
    <property type="match status" value="1"/>
</dbReference>
<reference evidence="9" key="1">
    <citation type="journal article" date="2020" name="Microb. Genom.">
        <title>Genetic diversity of clinical and environmental Mucorales isolates obtained from an investigation of mucormycosis cases among solid organ transplant recipients.</title>
        <authorList>
            <person name="Nguyen M.H."/>
            <person name="Kaul D."/>
            <person name="Muto C."/>
            <person name="Cheng S.J."/>
            <person name="Richter R.A."/>
            <person name="Bruno V.M."/>
            <person name="Liu G."/>
            <person name="Beyhan S."/>
            <person name="Sundermann A.J."/>
            <person name="Mounaud S."/>
            <person name="Pasculle A.W."/>
            <person name="Nierman W.C."/>
            <person name="Driscoll E."/>
            <person name="Cumbie R."/>
            <person name="Clancy C.J."/>
            <person name="Dupont C.L."/>
        </authorList>
    </citation>
    <scope>NUCLEOTIDE SEQUENCE</scope>
    <source>
        <strain evidence="9">GL16</strain>
    </source>
</reference>
<dbReference type="EMBL" id="JAANIT010000300">
    <property type="protein sequence ID" value="KAG1549269.1"/>
    <property type="molecule type" value="Genomic_DNA"/>
</dbReference>
<evidence type="ECO:0000256" key="5">
    <source>
        <dbReference type="SAM" id="MobiDB-lite"/>
    </source>
</evidence>
<accession>A0A9P6YI97</accession>
<protein>
    <submittedName>
        <fullName evidence="9">Uncharacterized protein</fullName>
    </submittedName>
</protein>